<comment type="caution">
    <text evidence="2">The sequence shown here is derived from an EMBL/GenBank/DDBJ whole genome shotgun (WGS) entry which is preliminary data.</text>
</comment>
<dbReference type="EMBL" id="CAMAPF010000183">
    <property type="protein sequence ID" value="CAH9111735.1"/>
    <property type="molecule type" value="Genomic_DNA"/>
</dbReference>
<evidence type="ECO:0000313" key="1">
    <source>
        <dbReference type="EMBL" id="CAH9111735.1"/>
    </source>
</evidence>
<evidence type="ECO:0000313" key="3">
    <source>
        <dbReference type="Proteomes" id="UP001152523"/>
    </source>
</evidence>
<accession>A0AAV0EXY5</accession>
<proteinExistence type="predicted"/>
<protein>
    <submittedName>
        <fullName evidence="2">Uncharacterized protein</fullName>
    </submittedName>
</protein>
<dbReference type="EMBL" id="CAMAPF010000948">
    <property type="protein sequence ID" value="CAH9128111.1"/>
    <property type="molecule type" value="Genomic_DNA"/>
</dbReference>
<evidence type="ECO:0000313" key="2">
    <source>
        <dbReference type="EMBL" id="CAH9128111.1"/>
    </source>
</evidence>
<organism evidence="2 3">
    <name type="scientific">Cuscuta epithymum</name>
    <dbReference type="NCBI Taxonomy" id="186058"/>
    <lineage>
        <taxon>Eukaryota</taxon>
        <taxon>Viridiplantae</taxon>
        <taxon>Streptophyta</taxon>
        <taxon>Embryophyta</taxon>
        <taxon>Tracheophyta</taxon>
        <taxon>Spermatophyta</taxon>
        <taxon>Magnoliopsida</taxon>
        <taxon>eudicotyledons</taxon>
        <taxon>Gunneridae</taxon>
        <taxon>Pentapetalae</taxon>
        <taxon>asterids</taxon>
        <taxon>lamiids</taxon>
        <taxon>Solanales</taxon>
        <taxon>Convolvulaceae</taxon>
        <taxon>Cuscuteae</taxon>
        <taxon>Cuscuta</taxon>
        <taxon>Cuscuta subgen. Cuscuta</taxon>
    </lineage>
</organism>
<dbReference type="AlphaFoldDB" id="A0AAV0EXY5"/>
<name>A0AAV0EXY5_9ASTE</name>
<reference evidence="2" key="1">
    <citation type="submission" date="2022-07" db="EMBL/GenBank/DDBJ databases">
        <authorList>
            <person name="Macas J."/>
            <person name="Novak P."/>
            <person name="Neumann P."/>
        </authorList>
    </citation>
    <scope>NUCLEOTIDE SEQUENCE</scope>
</reference>
<dbReference type="Proteomes" id="UP001152523">
    <property type="component" value="Unassembled WGS sequence"/>
</dbReference>
<sequence>MAGGRAIRVGDLRLVFEKRRGRLWFYRWILMKNFFNVRILLIQLRLGSELVQLRLGRRGRLEDHTYLTLTLIFLFCSANPLCRNIIPCPFCPLCNSFRTIMIVADLSNPFSSGCSFRNTSNSMFIHLPRPTLNHPWALNCLMTQVKT</sequence>
<gene>
    <name evidence="1" type="ORF">CEPIT_LOCUS19624</name>
    <name evidence="2" type="ORF">CEPIT_LOCUS28838</name>
</gene>
<keyword evidence="3" id="KW-1185">Reference proteome</keyword>